<proteinExistence type="predicted"/>
<keyword evidence="2" id="KW-1185">Reference proteome</keyword>
<dbReference type="NCBIfam" id="TIGR03757">
    <property type="entry name" value="conj_TIGR03757"/>
    <property type="match status" value="1"/>
</dbReference>
<protein>
    <submittedName>
        <fullName evidence="1">TIGR03757 family integrating conjugative element protein</fullName>
    </submittedName>
</protein>
<comment type="caution">
    <text evidence="1">The sequence shown here is derived from an EMBL/GenBank/DDBJ whole genome shotgun (WGS) entry which is preliminary data.</text>
</comment>
<gene>
    <name evidence="1" type="ORF">Q6A51_13245</name>
</gene>
<dbReference type="InterPro" id="IPR011090">
    <property type="entry name" value="Integr_conj_element_PFL4709"/>
</dbReference>
<sequence length="122" mass="13737">MAPMLAFADIWVITDSHHPIQTRPGARVILLDDTQRLQEKLSDGLPADPQQAMAIVKQRMQSKDGQRLQKELVDAQQGVADSWSLGITKLPAVVVDRKYVIYGEPDVDAAERRIARYRESNQ</sequence>
<name>A0ABT9CVA4_9PSED</name>
<evidence type="ECO:0000313" key="1">
    <source>
        <dbReference type="EMBL" id="MDO7927755.1"/>
    </source>
</evidence>
<dbReference type="Proteomes" id="UP001223016">
    <property type="component" value="Unassembled WGS sequence"/>
</dbReference>
<dbReference type="Pfam" id="PF07511">
    <property type="entry name" value="DUF1525"/>
    <property type="match status" value="1"/>
</dbReference>
<reference evidence="1 2" key="1">
    <citation type="submission" date="2023-07" db="EMBL/GenBank/DDBJ databases">
        <title>Identification of four novel Pseudomonas species associated with bacterial leaf spot of cucurbits.</title>
        <authorList>
            <person name="Fullem K.R."/>
        </authorList>
    </citation>
    <scope>NUCLEOTIDE SEQUENCE [LARGE SCALE GENOMIC DNA]</scope>
    <source>
        <strain evidence="1 2">KFB 138</strain>
    </source>
</reference>
<dbReference type="EMBL" id="JAUQOO010000009">
    <property type="protein sequence ID" value="MDO7927755.1"/>
    <property type="molecule type" value="Genomic_DNA"/>
</dbReference>
<organism evidence="1 2">
    <name type="scientific">Pseudomonas serbiensis</name>
    <dbReference type="NCBI Taxonomy" id="3064350"/>
    <lineage>
        <taxon>Bacteria</taxon>
        <taxon>Pseudomonadati</taxon>
        <taxon>Pseudomonadota</taxon>
        <taxon>Gammaproteobacteria</taxon>
        <taxon>Pseudomonadales</taxon>
        <taxon>Pseudomonadaceae</taxon>
        <taxon>Pseudomonas</taxon>
    </lineage>
</organism>
<dbReference type="RefSeq" id="WP_304574987.1">
    <property type="nucleotide sequence ID" value="NZ_JAUQOO010000009.1"/>
</dbReference>
<accession>A0ABT9CVA4</accession>
<evidence type="ECO:0000313" key="2">
    <source>
        <dbReference type="Proteomes" id="UP001223016"/>
    </source>
</evidence>